<dbReference type="SUPFAM" id="SSF50993">
    <property type="entry name" value="Peptidase/esterase 'gauge' domain"/>
    <property type="match status" value="1"/>
</dbReference>
<keyword evidence="4" id="KW-0677">Repeat</keyword>
<evidence type="ECO:0000313" key="13">
    <source>
        <dbReference type="Proteomes" id="UP000256970"/>
    </source>
</evidence>
<accession>A0A383W8M0</accession>
<evidence type="ECO:0000256" key="1">
    <source>
        <dbReference type="ARBA" id="ARBA00004430"/>
    </source>
</evidence>
<organism evidence="12 13">
    <name type="scientific">Tetradesmus obliquus</name>
    <name type="common">Green alga</name>
    <name type="synonym">Acutodesmus obliquus</name>
    <dbReference type="NCBI Taxonomy" id="3088"/>
    <lineage>
        <taxon>Eukaryota</taxon>
        <taxon>Viridiplantae</taxon>
        <taxon>Chlorophyta</taxon>
        <taxon>core chlorophytes</taxon>
        <taxon>Chlorophyceae</taxon>
        <taxon>CS clade</taxon>
        <taxon>Sphaeropleales</taxon>
        <taxon>Scenedesmaceae</taxon>
        <taxon>Tetradesmus</taxon>
    </lineage>
</organism>
<dbReference type="SMART" id="SM00320">
    <property type="entry name" value="WD40"/>
    <property type="match status" value="8"/>
</dbReference>
<proteinExistence type="predicted"/>
<feature type="domain" description="EML-like first beta-propeller" evidence="11">
    <location>
        <begin position="154"/>
        <end position="367"/>
    </location>
</feature>
<name>A0A383W8M0_TETOB</name>
<dbReference type="STRING" id="3088.A0A383W8M0"/>
<dbReference type="InterPro" id="IPR036322">
    <property type="entry name" value="WD40_repeat_dom_sf"/>
</dbReference>
<evidence type="ECO:0000256" key="9">
    <source>
        <dbReference type="SAM" id="Coils"/>
    </source>
</evidence>
<keyword evidence="2" id="KW-0963">Cytoplasm</keyword>
<feature type="region of interest" description="Disordered" evidence="10">
    <location>
        <begin position="29"/>
        <end position="56"/>
    </location>
</feature>
<evidence type="ECO:0000256" key="2">
    <source>
        <dbReference type="ARBA" id="ARBA00022490"/>
    </source>
</evidence>
<dbReference type="PANTHER" id="PTHR14885">
    <property type="entry name" value="CILIA- AND FLAGELLA-ASSOCIATED PROTEIN 43-RELATED"/>
    <property type="match status" value="1"/>
</dbReference>
<dbReference type="InterPro" id="IPR001680">
    <property type="entry name" value="WD40_rpt"/>
</dbReference>
<evidence type="ECO:0000256" key="4">
    <source>
        <dbReference type="ARBA" id="ARBA00022737"/>
    </source>
</evidence>
<evidence type="ECO:0000256" key="8">
    <source>
        <dbReference type="PROSITE-ProRule" id="PRU00221"/>
    </source>
</evidence>
<dbReference type="Gene3D" id="2.130.10.10">
    <property type="entry name" value="YVTN repeat-like/Quinoprotein amine dehydrogenase"/>
    <property type="match status" value="3"/>
</dbReference>
<feature type="coiled-coil region" evidence="9">
    <location>
        <begin position="1652"/>
        <end position="1686"/>
    </location>
</feature>
<dbReference type="PROSITE" id="PS50082">
    <property type="entry name" value="WD_REPEATS_2"/>
    <property type="match status" value="1"/>
</dbReference>
<feature type="repeat" description="WD" evidence="8">
    <location>
        <begin position="333"/>
        <end position="365"/>
    </location>
</feature>
<keyword evidence="3 8" id="KW-0853">WD repeat</keyword>
<evidence type="ECO:0000256" key="7">
    <source>
        <dbReference type="ARBA" id="ARBA00023273"/>
    </source>
</evidence>
<dbReference type="Pfam" id="PF00400">
    <property type="entry name" value="WD40"/>
    <property type="match status" value="1"/>
</dbReference>
<dbReference type="PROSITE" id="PS50294">
    <property type="entry name" value="WD_REPEATS_REGION"/>
    <property type="match status" value="1"/>
</dbReference>
<keyword evidence="5 9" id="KW-0175">Coiled coil</keyword>
<keyword evidence="7" id="KW-0966">Cell projection</keyword>
<evidence type="ECO:0000256" key="10">
    <source>
        <dbReference type="SAM" id="MobiDB-lite"/>
    </source>
</evidence>
<feature type="compositionally biased region" description="Low complexity" evidence="10">
    <location>
        <begin position="1255"/>
        <end position="1268"/>
    </location>
</feature>
<dbReference type="InterPro" id="IPR055439">
    <property type="entry name" value="Beta-prop_EML_1st"/>
</dbReference>
<dbReference type="PANTHER" id="PTHR14885:SF3">
    <property type="entry name" value="CILIA- AND FLAGELLA-ASSOCIATED PROTEIN 44"/>
    <property type="match status" value="1"/>
</dbReference>
<dbReference type="SUPFAM" id="SSF50978">
    <property type="entry name" value="WD40 repeat-like"/>
    <property type="match status" value="1"/>
</dbReference>
<feature type="region of interest" description="Disordered" evidence="10">
    <location>
        <begin position="1427"/>
        <end position="1465"/>
    </location>
</feature>
<gene>
    <name evidence="12" type="ORF">BQ4739_LOCUS14236</name>
</gene>
<evidence type="ECO:0000256" key="5">
    <source>
        <dbReference type="ARBA" id="ARBA00023054"/>
    </source>
</evidence>
<feature type="region of interest" description="Disordered" evidence="10">
    <location>
        <begin position="1009"/>
        <end position="1063"/>
    </location>
</feature>
<dbReference type="InterPro" id="IPR015943">
    <property type="entry name" value="WD40/YVTN_repeat-like_dom_sf"/>
</dbReference>
<feature type="compositionally biased region" description="Low complexity" evidence="10">
    <location>
        <begin position="1009"/>
        <end position="1022"/>
    </location>
</feature>
<dbReference type="Proteomes" id="UP000256970">
    <property type="component" value="Unassembled WGS sequence"/>
</dbReference>
<keyword evidence="6" id="KW-0206">Cytoskeleton</keyword>
<reference evidence="12 13" key="1">
    <citation type="submission" date="2016-10" db="EMBL/GenBank/DDBJ databases">
        <authorList>
            <person name="Cai Z."/>
        </authorList>
    </citation>
    <scope>NUCLEOTIDE SEQUENCE [LARGE SCALE GENOMIC DNA]</scope>
</reference>
<dbReference type="Pfam" id="PF23409">
    <property type="entry name" value="Beta-prop_EML"/>
    <property type="match status" value="1"/>
</dbReference>
<evidence type="ECO:0000313" key="12">
    <source>
        <dbReference type="EMBL" id="SZX73978.1"/>
    </source>
</evidence>
<evidence type="ECO:0000256" key="3">
    <source>
        <dbReference type="ARBA" id="ARBA00022574"/>
    </source>
</evidence>
<feature type="coiled-coil region" evidence="9">
    <location>
        <begin position="1565"/>
        <end position="1606"/>
    </location>
</feature>
<dbReference type="GO" id="GO:0005930">
    <property type="term" value="C:axoneme"/>
    <property type="evidence" value="ECO:0007669"/>
    <property type="project" value="UniProtKB-SubCell"/>
</dbReference>
<evidence type="ECO:0000256" key="6">
    <source>
        <dbReference type="ARBA" id="ARBA00023212"/>
    </source>
</evidence>
<feature type="region of interest" description="Disordered" evidence="10">
    <location>
        <begin position="1235"/>
        <end position="1283"/>
    </location>
</feature>
<evidence type="ECO:0000259" key="11">
    <source>
        <dbReference type="Pfam" id="PF23409"/>
    </source>
</evidence>
<dbReference type="EMBL" id="FNXT01001203">
    <property type="protein sequence ID" value="SZX73978.1"/>
    <property type="molecule type" value="Genomic_DNA"/>
</dbReference>
<feature type="compositionally biased region" description="Low complexity" evidence="10">
    <location>
        <begin position="1235"/>
        <end position="1244"/>
    </location>
</feature>
<keyword evidence="13" id="KW-1185">Reference proteome</keyword>
<comment type="subcellular location">
    <subcellularLocation>
        <location evidence="1">Cytoplasm</location>
        <location evidence="1">Cytoskeleton</location>
        <location evidence="1">Cilium axoneme</location>
    </subcellularLocation>
</comment>
<sequence>MDTDEQQALPLAMADSVHEAANAQEVECSGCPPLPAAVPDEASTAQQPDSALTADADEAVSAAVHAPAQLQQQQKQRNTGDGTLAAAGVPAIALVAADPTASLLQVISFNAAKRNNLHLLDDDTLLMGVGCMVLLLHLPTMKQRWLPGRDGGGVAAVAVHPSRQHFLVAERCKSRPPAIYIYAYPSLELVQTLAAGTERSYSCAVFSPDGAMLASVGSSPDYLLTLWDWASGATLLRCKAFSQEVYAVRFSPHFAGSLVTCGTGHIRFWRMADTFTGLKLQGDLGKFGSLELSDVAAFVELPDGQVLSSSESGSLLLWDGGLVKAVIARPGGAPCHAGPVEVLLHDSQSNYVVSGGGDGVLRLWDAARLADAEPGEGGAACQVRPAAEVVLPGGGCPRGLLWQGRSSWLVLSDCGALLRVALPLNLLDSKGFAASRLLELHAGGVLGAYTCPDRHVVITAAGSGAINAISYRSGQVLPQRQFSSRATCMAMLPVSADAEQRTAVLGFADGSLRLLRLCADGWRLLAAVKPYKVPVTCVAASSDGQKLAAVASDGRVFFFQLTAGAALWPQLSCQLPGPSPSCSCWSPDGCCLLVGFSSGVAVELTVPDWNSIDNSRTFEQSVPSRTYTVKLPRQRQQLQHTQQQLQQQLNADDSKASDLQALAAELQANSVDVGAAAAQLQQETSELDDDPFAEQPVLPVTWLSYKGSLSFLVWVAGQGAGQVLECSWDHARPLSTTTAMADAAVTAVSSSWSGSYALLGSADGAVRLEGRHTSNNMWDGRHWQCPLHGLRSSPVTALAMAFDDSCFISAAKDGSLLLLSNPLHRQPAEAANAAAQDLQLPSMAADAAAAGGLTDAPDLQQDAPSLEEARQAAQHSQQAAAAAAAREQLVAAVAVLRREHAALVAENNARPPGQQLPRHMLDIDAGLDALVEQERAALLADAKAQVAYDAELAQLRLRKLQAYYTASLAVHHLTLHALRSGSSVSTIRQAELPKELLLSIQEAEQEEAAQQQLRQDLSRQLSNTGSASKKGSAHLQELAGDADPTRQGLPGQDASSMQSRAELWRQSKKARAAEWAAFNASRPDETYEAPADLAALAEAAATIGDYKLKSDAGYALPEDQRLTPSRKRSQMLLLVRDMTSAQSSFNARVLALRDEKRGLLARLNAARQRLSVINNLLGIAEPLPELHMLPEEEPEQQLQDVSEAQVAEHHAAKKAAADKAAGTTAGGLGGFAGAKAGPSKQAAADAHKQAGAGGSAAAAKQPGGASSADAVQRSASEAGAAPATLSHTQLRTLHVERQHLLDDITRQCAAFDASIAAARTAQLELGVGIKAAEGQLLAMTRELAVLQEAEVQELVLEGKRAAKAAEQAELAGRLAEVGRALDAKRAEGGAAAARRAAVVAELEVLLADQDAFREQLTKVFNRRIKRSRRHSAGDGSGSSDSEDSCCEGGSDSGSDDEAGEEVCPPGCEPGLYERVVELRGRRLDEEEAGGEVGKALEGIRKERELLGKKARLLEQALAAVNQSVLEFQQEKQARLNQLPAVVSLRLHQVEFLEGRRLPHDLSGAVVFSQQQLGRLKQRMQELDEERAALRQQQKELRRQHHQLQADKAAKQGHLAELSAKCRDVQMLKFGQVIDVALLDTIGVRNRAADELREALKQQLSTGTRELAEWDAKIAAKRRELLALSRENTTALNTVTELTRTQRELEAAVMAGRSALWSDPLDARRAAVAERDKLVATINSRTGHLDSLRSQIAALKRKDTSVYS</sequence>
<protein>
    <recommendedName>
        <fullName evidence="11">EML-like first beta-propeller domain-containing protein</fullName>
    </recommendedName>
</protein>
<feature type="region of interest" description="Disordered" evidence="10">
    <location>
        <begin position="1193"/>
        <end position="1220"/>
    </location>
</feature>